<proteinExistence type="predicted"/>
<keyword evidence="2" id="KW-1185">Reference proteome</keyword>
<evidence type="ECO:0000313" key="1">
    <source>
        <dbReference type="EMBL" id="RSN71450.1"/>
    </source>
</evidence>
<comment type="caution">
    <text evidence="1">The sequence shown here is derived from an EMBL/GenBank/DDBJ whole genome shotgun (WGS) entry which is preliminary data.</text>
</comment>
<name>A0A429GC96_9CREN</name>
<dbReference type="EMBL" id="RCOS01000175">
    <property type="protein sequence ID" value="RSN71450.1"/>
    <property type="molecule type" value="Genomic_DNA"/>
</dbReference>
<dbReference type="AlphaFoldDB" id="A0A429GC96"/>
<gene>
    <name evidence="1" type="ORF">D6D85_16175</name>
</gene>
<evidence type="ECO:0000313" key="2">
    <source>
        <dbReference type="Proteomes" id="UP000277582"/>
    </source>
</evidence>
<protein>
    <submittedName>
        <fullName evidence="1">ABC transporter permease</fullName>
    </submittedName>
</protein>
<organism evidence="1 2">
    <name type="scientific">Candidatus Methanodesulfokora washburnensis</name>
    <dbReference type="NCBI Taxonomy" id="2478471"/>
    <lineage>
        <taxon>Archaea</taxon>
        <taxon>Thermoproteota</taxon>
        <taxon>Candidatus Korarchaeia</taxon>
        <taxon>Candidatus Korarchaeia incertae sedis</taxon>
        <taxon>Candidatus Methanodesulfokora</taxon>
    </lineage>
</organism>
<feature type="non-terminal residue" evidence="1">
    <location>
        <position position="106"/>
    </location>
</feature>
<reference evidence="1 2" key="1">
    <citation type="submission" date="2018-10" db="EMBL/GenBank/DDBJ databases">
        <title>Co-occurring genomic capacity for anaerobic methane metabolism and dissimilatory sulfite reduction discovered in the Korarchaeota.</title>
        <authorList>
            <person name="Mckay L.J."/>
            <person name="Dlakic M."/>
            <person name="Fields M.W."/>
            <person name="Delmont T.O."/>
            <person name="Eren A.M."/>
            <person name="Jay Z.J."/>
            <person name="Klingelsmith K.B."/>
            <person name="Rusch D.B."/>
            <person name="Inskeep W.P."/>
        </authorList>
    </citation>
    <scope>NUCLEOTIDE SEQUENCE [LARGE SCALE GENOMIC DNA]</scope>
    <source>
        <strain evidence="1 2">MDKW</strain>
    </source>
</reference>
<dbReference type="Proteomes" id="UP000277582">
    <property type="component" value="Unassembled WGS sequence"/>
</dbReference>
<accession>A0A429GC96</accession>
<sequence length="106" mass="12051">MKIPRIVKVLVRRAIVLFLMVVAVTYVTILVANAGGYVDDIIISEIKFNVAQAVNNNPLYKGLSPEEREKLIERLSLIEIKRRGLDQPFPIRSLIYLWNAMTLDLG</sequence>